<dbReference type="EMBL" id="CAJGYO010000017">
    <property type="protein sequence ID" value="CAD6334618.1"/>
    <property type="molecule type" value="Genomic_DNA"/>
</dbReference>
<dbReference type="Proteomes" id="UP000604825">
    <property type="component" value="Unassembled WGS sequence"/>
</dbReference>
<evidence type="ECO:0000313" key="1">
    <source>
        <dbReference type="EMBL" id="CAD6334618.1"/>
    </source>
</evidence>
<keyword evidence="2" id="KW-1185">Reference proteome</keyword>
<dbReference type="OrthoDB" id="679607at2759"/>
<evidence type="ECO:0000313" key="2">
    <source>
        <dbReference type="Proteomes" id="UP000604825"/>
    </source>
</evidence>
<proteinExistence type="predicted"/>
<gene>
    <name evidence="1" type="ORF">NCGR_LOCUS58716</name>
</gene>
<organism evidence="1 2">
    <name type="scientific">Miscanthus lutarioriparius</name>
    <dbReference type="NCBI Taxonomy" id="422564"/>
    <lineage>
        <taxon>Eukaryota</taxon>
        <taxon>Viridiplantae</taxon>
        <taxon>Streptophyta</taxon>
        <taxon>Embryophyta</taxon>
        <taxon>Tracheophyta</taxon>
        <taxon>Spermatophyta</taxon>
        <taxon>Magnoliopsida</taxon>
        <taxon>Liliopsida</taxon>
        <taxon>Poales</taxon>
        <taxon>Poaceae</taxon>
        <taxon>PACMAD clade</taxon>
        <taxon>Panicoideae</taxon>
        <taxon>Andropogonodae</taxon>
        <taxon>Andropogoneae</taxon>
        <taxon>Saccharinae</taxon>
        <taxon>Miscanthus</taxon>
    </lineage>
</organism>
<sequence>MSKGLEMILRCHNFDVKPEMVNDEIVETNLLLFMTGDLVVKKHSRSLHMSDSDLMEISGFNSQDWDTMKIATAMKMIAYPDEKVEHPPEMFSKDELSKIQKDASKYNDKIIKHDVAKVFEELVRAKRCKEIKVTLMRHLVREATLMVGETANKRLNQADD</sequence>
<name>A0A811S0U2_9POAL</name>
<dbReference type="AlphaFoldDB" id="A0A811S0U2"/>
<accession>A0A811S0U2</accession>
<reference evidence="1" key="1">
    <citation type="submission" date="2020-10" db="EMBL/GenBank/DDBJ databases">
        <authorList>
            <person name="Han B."/>
            <person name="Lu T."/>
            <person name="Zhao Q."/>
            <person name="Huang X."/>
            <person name="Zhao Y."/>
        </authorList>
    </citation>
    <scope>NUCLEOTIDE SEQUENCE</scope>
</reference>
<protein>
    <submittedName>
        <fullName evidence="1">Uncharacterized protein</fullName>
    </submittedName>
</protein>
<comment type="caution">
    <text evidence="1">The sequence shown here is derived from an EMBL/GenBank/DDBJ whole genome shotgun (WGS) entry which is preliminary data.</text>
</comment>